<keyword evidence="2" id="KW-1185">Reference proteome</keyword>
<dbReference type="Proteomes" id="UP000248889">
    <property type="component" value="Unassembled WGS sequence"/>
</dbReference>
<gene>
    <name evidence="1" type="ORF">DN069_26860</name>
</gene>
<name>A0A2X0IGQ5_9ACTN</name>
<dbReference type="OrthoDB" id="7058480at2"/>
<reference evidence="1 2" key="1">
    <citation type="submission" date="2018-06" db="EMBL/GenBank/DDBJ databases">
        <title>Streptacidiphilus pinicola sp. nov., isolated from pine grove soil.</title>
        <authorList>
            <person name="Roh S.G."/>
            <person name="Park S."/>
            <person name="Kim M.-K."/>
            <person name="Yun B.-R."/>
            <person name="Park J."/>
            <person name="Kim M.J."/>
            <person name="Kim Y.S."/>
            <person name="Kim S.B."/>
        </authorList>
    </citation>
    <scope>NUCLEOTIDE SEQUENCE [LARGE SCALE GENOMIC DNA]</scope>
    <source>
        <strain evidence="1 2">MMS16-CNU450</strain>
    </source>
</reference>
<accession>A0A2X0IGQ5</accession>
<dbReference type="RefSeq" id="WP_111505160.1">
    <property type="nucleotide sequence ID" value="NZ_QKYN01000111.1"/>
</dbReference>
<dbReference type="EMBL" id="QKYN01000111">
    <property type="protein sequence ID" value="RAG82591.1"/>
    <property type="molecule type" value="Genomic_DNA"/>
</dbReference>
<evidence type="ECO:0008006" key="3">
    <source>
        <dbReference type="Google" id="ProtNLM"/>
    </source>
</evidence>
<protein>
    <recommendedName>
        <fullName evidence="3">Nucleotidyltransferase domain-containing protein</fullName>
    </recommendedName>
</protein>
<comment type="caution">
    <text evidence="1">The sequence shown here is derived from an EMBL/GenBank/DDBJ whole genome shotgun (WGS) entry which is preliminary data.</text>
</comment>
<proteinExistence type="predicted"/>
<evidence type="ECO:0000313" key="2">
    <source>
        <dbReference type="Proteomes" id="UP000248889"/>
    </source>
</evidence>
<sequence length="283" mass="30731">MSTPHEETLDAGSATAVAERCAVLFQQTLGDRLVAAYALGSLAHGGFAPAVSDIDLGLVLADRQDDDPGTVEQVTRELHAKDAAYRRLSVFWSSLPALRANRHDGRFPAVDRLDLERSGLLLLGEDVRPEVARPSAHTLLTDSVRFALDVLAPAPVLADFHHPAVLAEDTRRFTKAVLLPLRFLYTAATGDPGSTDDAIHRHLAQPAPVAAELVRAATRARHGRPDPAERLTELLLAELVPLYVHYIDSCLPGLTPADGELTQGLTDWRARLSDRQDDARPAY</sequence>
<evidence type="ECO:0000313" key="1">
    <source>
        <dbReference type="EMBL" id="RAG82591.1"/>
    </source>
</evidence>
<dbReference type="AlphaFoldDB" id="A0A2X0IGQ5"/>
<organism evidence="1 2">
    <name type="scientific">Streptacidiphilus pinicola</name>
    <dbReference type="NCBI Taxonomy" id="2219663"/>
    <lineage>
        <taxon>Bacteria</taxon>
        <taxon>Bacillati</taxon>
        <taxon>Actinomycetota</taxon>
        <taxon>Actinomycetes</taxon>
        <taxon>Kitasatosporales</taxon>
        <taxon>Streptomycetaceae</taxon>
        <taxon>Streptacidiphilus</taxon>
    </lineage>
</organism>